<reference evidence="1" key="2">
    <citation type="submission" date="2020-09" db="EMBL/GenBank/DDBJ databases">
        <authorList>
            <person name="Sun Q."/>
            <person name="Zhou Y."/>
        </authorList>
    </citation>
    <scope>NUCLEOTIDE SEQUENCE</scope>
    <source>
        <strain evidence="1">CGMCC 4.5737</strain>
    </source>
</reference>
<dbReference type="RefSeq" id="WP_189062031.1">
    <property type="nucleotide sequence ID" value="NZ_BMMK01000061.1"/>
</dbReference>
<dbReference type="InterPro" id="IPR048142">
    <property type="entry name" value="QRL_CxxC_CxxC"/>
</dbReference>
<gene>
    <name evidence="1" type="ORF">GCM10012275_62410</name>
</gene>
<accession>A0A8J3CIY8</accession>
<evidence type="ECO:0000313" key="1">
    <source>
        <dbReference type="EMBL" id="GGM83329.1"/>
    </source>
</evidence>
<dbReference type="NCBIfam" id="NF041638">
    <property type="entry name" value="QRL_CxxC_CxxC"/>
    <property type="match status" value="1"/>
</dbReference>
<sequence length="144" mass="16406">MSRSLPLLWITLWDGRLVLCRGQVDGLPLFTWGWAPKGVATRRQLRARGLCPGGHDPVGVLAFRHRHPGRRRVELASLYRLDLAQPKRIPSPAQRAALARAWAARRICRTCHQDAGYYLPTSTRQCWDCWHTDNDNGDEIEEVA</sequence>
<proteinExistence type="predicted"/>
<reference evidence="1" key="1">
    <citation type="journal article" date="2014" name="Int. J. Syst. Evol. Microbiol.">
        <title>Complete genome sequence of Corynebacterium casei LMG S-19264T (=DSM 44701T), isolated from a smear-ripened cheese.</title>
        <authorList>
            <consortium name="US DOE Joint Genome Institute (JGI-PGF)"/>
            <person name="Walter F."/>
            <person name="Albersmeier A."/>
            <person name="Kalinowski J."/>
            <person name="Ruckert C."/>
        </authorList>
    </citation>
    <scope>NUCLEOTIDE SEQUENCE</scope>
    <source>
        <strain evidence="1">CGMCC 4.5737</strain>
    </source>
</reference>
<name>A0A8J3CIY8_9PSEU</name>
<dbReference type="AlphaFoldDB" id="A0A8J3CIY8"/>
<organism evidence="1 2">
    <name type="scientific">Longimycelium tulufanense</name>
    <dbReference type="NCBI Taxonomy" id="907463"/>
    <lineage>
        <taxon>Bacteria</taxon>
        <taxon>Bacillati</taxon>
        <taxon>Actinomycetota</taxon>
        <taxon>Actinomycetes</taxon>
        <taxon>Pseudonocardiales</taxon>
        <taxon>Pseudonocardiaceae</taxon>
        <taxon>Longimycelium</taxon>
    </lineage>
</organism>
<keyword evidence="2" id="KW-1185">Reference proteome</keyword>
<protein>
    <submittedName>
        <fullName evidence="1">Uncharacterized protein</fullName>
    </submittedName>
</protein>
<evidence type="ECO:0000313" key="2">
    <source>
        <dbReference type="Proteomes" id="UP000637578"/>
    </source>
</evidence>
<dbReference type="Proteomes" id="UP000637578">
    <property type="component" value="Unassembled WGS sequence"/>
</dbReference>
<comment type="caution">
    <text evidence="1">The sequence shown here is derived from an EMBL/GenBank/DDBJ whole genome shotgun (WGS) entry which is preliminary data.</text>
</comment>
<dbReference type="EMBL" id="BMMK01000061">
    <property type="protein sequence ID" value="GGM83329.1"/>
    <property type="molecule type" value="Genomic_DNA"/>
</dbReference>